<keyword evidence="1" id="KW-1133">Transmembrane helix</keyword>
<dbReference type="AlphaFoldDB" id="A0A369ICH5"/>
<evidence type="ECO:0008006" key="6">
    <source>
        <dbReference type="Google" id="ProtNLM"/>
    </source>
</evidence>
<dbReference type="Proteomes" id="UP000253141">
    <property type="component" value="Unassembled WGS sequence"/>
</dbReference>
<feature type="domain" description="Two component regulator three Y" evidence="3">
    <location>
        <begin position="696"/>
        <end position="759"/>
    </location>
</feature>
<dbReference type="InterPro" id="IPR011110">
    <property type="entry name" value="Reg_prop"/>
</dbReference>
<dbReference type="EMBL" id="QPIW01000007">
    <property type="protein sequence ID" value="RDB05965.1"/>
    <property type="molecule type" value="Genomic_DNA"/>
</dbReference>
<dbReference type="OrthoDB" id="9809670at2"/>
<dbReference type="InterPro" id="IPR036890">
    <property type="entry name" value="HATPase_C_sf"/>
</dbReference>
<dbReference type="PANTHER" id="PTHR34220:SF7">
    <property type="entry name" value="SENSOR HISTIDINE KINASE YPDA"/>
    <property type="match status" value="1"/>
</dbReference>
<proteinExistence type="predicted"/>
<accession>A0A369ICH5</accession>
<sequence length="1029" mass="116736">MPKYLLFLLLGNMGALGQTPLQLSFHHLTREEGLSNNNVFFMHRDSRGFLWMGTLNGLNRFDGVRCRVYKPSNSNIRGGDIKNIVEDAKGNLWVGTDEGLNFYERRTDRFTLIKSPTGEAKSVAFPYHVDHLGRLWVSLSGIKKAGLYVYNPDSKMFTFVTNEVNITLPRSHTPPFKELKAFYSGGKNNVGITKISLKNTQVTKVEYFFDGTKQPAQTNIGEYIVVENDSILWQTGQYTGLTRLNTRSGAVEKITAFEGQPVSYLTRGVRYKNQLLFGSNVGLYVFDLSQKKFVQRLYHSPSKPDGLAANMAETIYLDAEGNLFVAQAGFGVDYTNLNRIQSAHWLTADQVTTLGLPDNHVASLVRWRDHSYLNLQSGGVVELDAQGRFMNRYDGKFTLLCDTKERIWFINGNGVEVFDPVQKKSIQLPFKAHKSVIGGAVVMVETSPGHYLFSSNGLLEIVETNGTFYINAVAAFANEKFVGCHPMYYDASTKQVFLSVNWWSGVVVLSKQSGTWKVAHRRLDFPFRVHWFAAAMPSDSLWFCSNQGLALVNKRTLGYRLLTEKDGLPDNAVTNLVPEPNGNHWLVTNRGIAHFDHVKNEYLNFTSREGANSKEYDWYGNFLLPDGRAVFGGNNGVTVIDQQANNKYSVRPKVQITGLYAHEKPLVTNTYIGETSEIELQPDQNSFALDLSGIEYGFPQKVKLRYQLEGVDAEWITTSNPTTVRYANLREGTYGFAVRATDEAGKISSETRTLKVVIHAPFWRTLWFRALLVFTLMGMGYMFYRLRISQIRAEVKYREEIKRVKAEAEIMALRSQMNPHFIFNCMNTIDAYIMLNKTSQASDFLQKFSRLIRMILENSRQEFIPIAEELEALELYIQLEQERSNGKFNYEITIDPRLNQRQYLIPSTLFQPLVENAILHGLRHKKGESGELYIHLKMGEGLLIGNIIDNGIGRKASAKVNAFKKYQAQSLGTALTEERIRKLNDLYPDKTSLKIKDIQFENDTGTIVELRLPLLTLQTLQQHDNGSVD</sequence>
<dbReference type="GO" id="GO:0000155">
    <property type="term" value="F:phosphorelay sensor kinase activity"/>
    <property type="evidence" value="ECO:0007669"/>
    <property type="project" value="InterPro"/>
</dbReference>
<keyword evidence="1" id="KW-0472">Membrane</keyword>
<evidence type="ECO:0000259" key="3">
    <source>
        <dbReference type="Pfam" id="PF07495"/>
    </source>
</evidence>
<dbReference type="PANTHER" id="PTHR34220">
    <property type="entry name" value="SENSOR HISTIDINE KINASE YPDA"/>
    <property type="match status" value="1"/>
</dbReference>
<dbReference type="InterPro" id="IPR015943">
    <property type="entry name" value="WD40/YVTN_repeat-like_dom_sf"/>
</dbReference>
<protein>
    <recommendedName>
        <fullName evidence="6">Two component regulator with propeller domain</fullName>
    </recommendedName>
</protein>
<feature type="domain" description="Signal transduction histidine kinase internal region" evidence="2">
    <location>
        <begin position="808"/>
        <end position="887"/>
    </location>
</feature>
<evidence type="ECO:0000256" key="1">
    <source>
        <dbReference type="SAM" id="Phobius"/>
    </source>
</evidence>
<dbReference type="Pfam" id="PF07495">
    <property type="entry name" value="Y_Y_Y"/>
    <property type="match status" value="1"/>
</dbReference>
<evidence type="ECO:0000313" key="4">
    <source>
        <dbReference type="EMBL" id="RDB05965.1"/>
    </source>
</evidence>
<comment type="caution">
    <text evidence="4">The sequence shown here is derived from an EMBL/GenBank/DDBJ whole genome shotgun (WGS) entry which is preliminary data.</text>
</comment>
<reference evidence="4 5" key="1">
    <citation type="submission" date="2018-07" db="EMBL/GenBank/DDBJ databases">
        <title>Genome analysis of Runella aurantiaca.</title>
        <authorList>
            <person name="Yang X."/>
        </authorList>
    </citation>
    <scope>NUCLEOTIDE SEQUENCE [LARGE SCALE GENOMIC DNA]</scope>
    <source>
        <strain evidence="4 5">YX9</strain>
    </source>
</reference>
<dbReference type="InterPro" id="IPR011123">
    <property type="entry name" value="Y_Y_Y"/>
</dbReference>
<evidence type="ECO:0000259" key="2">
    <source>
        <dbReference type="Pfam" id="PF06580"/>
    </source>
</evidence>
<name>A0A369ICH5_9BACT</name>
<dbReference type="Gene3D" id="3.30.565.10">
    <property type="entry name" value="Histidine kinase-like ATPase, C-terminal domain"/>
    <property type="match status" value="1"/>
</dbReference>
<dbReference type="Pfam" id="PF07494">
    <property type="entry name" value="Reg_prop"/>
    <property type="match status" value="2"/>
</dbReference>
<dbReference type="InterPro" id="IPR010559">
    <property type="entry name" value="Sig_transdc_His_kin_internal"/>
</dbReference>
<keyword evidence="1" id="KW-0812">Transmembrane</keyword>
<feature type="transmembrane region" description="Helical" evidence="1">
    <location>
        <begin position="766"/>
        <end position="784"/>
    </location>
</feature>
<dbReference type="Pfam" id="PF06580">
    <property type="entry name" value="His_kinase"/>
    <property type="match status" value="1"/>
</dbReference>
<dbReference type="CDD" id="cd00146">
    <property type="entry name" value="PKD"/>
    <property type="match status" value="1"/>
</dbReference>
<dbReference type="RefSeq" id="WP_114461160.1">
    <property type="nucleotide sequence ID" value="NZ_QPIW01000007.1"/>
</dbReference>
<dbReference type="SUPFAM" id="SSF55874">
    <property type="entry name" value="ATPase domain of HSP90 chaperone/DNA topoisomerase II/histidine kinase"/>
    <property type="match status" value="1"/>
</dbReference>
<dbReference type="Gene3D" id="2.130.10.10">
    <property type="entry name" value="YVTN repeat-like/Quinoprotein amine dehydrogenase"/>
    <property type="match status" value="3"/>
</dbReference>
<keyword evidence="5" id="KW-1185">Reference proteome</keyword>
<dbReference type="GO" id="GO:0016020">
    <property type="term" value="C:membrane"/>
    <property type="evidence" value="ECO:0007669"/>
    <property type="project" value="InterPro"/>
</dbReference>
<gene>
    <name evidence="4" type="ORF">DVG78_11195</name>
</gene>
<dbReference type="InterPro" id="IPR013783">
    <property type="entry name" value="Ig-like_fold"/>
</dbReference>
<dbReference type="InterPro" id="IPR050640">
    <property type="entry name" value="Bact_2-comp_sensor_kinase"/>
</dbReference>
<dbReference type="SUPFAM" id="SSF63829">
    <property type="entry name" value="Calcium-dependent phosphotriesterase"/>
    <property type="match status" value="3"/>
</dbReference>
<evidence type="ECO:0000313" key="5">
    <source>
        <dbReference type="Proteomes" id="UP000253141"/>
    </source>
</evidence>
<organism evidence="4 5">
    <name type="scientific">Runella aurantiaca</name>
    <dbReference type="NCBI Taxonomy" id="2282308"/>
    <lineage>
        <taxon>Bacteria</taxon>
        <taxon>Pseudomonadati</taxon>
        <taxon>Bacteroidota</taxon>
        <taxon>Cytophagia</taxon>
        <taxon>Cytophagales</taxon>
        <taxon>Spirosomataceae</taxon>
        <taxon>Runella</taxon>
    </lineage>
</organism>
<dbReference type="Gene3D" id="2.60.40.10">
    <property type="entry name" value="Immunoglobulins"/>
    <property type="match status" value="1"/>
</dbReference>